<dbReference type="PANTHER" id="PTHR33164">
    <property type="entry name" value="TRANSCRIPTIONAL REGULATOR, MARR FAMILY"/>
    <property type="match status" value="1"/>
</dbReference>
<dbReference type="SMART" id="SM00347">
    <property type="entry name" value="HTH_MARR"/>
    <property type="match status" value="1"/>
</dbReference>
<dbReference type="Gene3D" id="1.10.10.10">
    <property type="entry name" value="Winged helix-like DNA-binding domain superfamily/Winged helix DNA-binding domain"/>
    <property type="match status" value="1"/>
</dbReference>
<reference evidence="5 6" key="1">
    <citation type="submission" date="2018-07" db="EMBL/GenBank/DDBJ databases">
        <authorList>
            <person name="Zhang Y."/>
            <person name="Wang L."/>
            <person name="Ma S."/>
        </authorList>
    </citation>
    <scope>NUCLEOTIDE SEQUENCE [LARGE SCALE GENOMIC DNA]</scope>
    <source>
        <strain evidence="5 6">4-2</strain>
    </source>
</reference>
<keyword evidence="1" id="KW-0805">Transcription regulation</keyword>
<organism evidence="5 6">
    <name type="scientific">Paracoccus alkanivorans</name>
    <dbReference type="NCBI Taxonomy" id="2116655"/>
    <lineage>
        <taxon>Bacteria</taxon>
        <taxon>Pseudomonadati</taxon>
        <taxon>Pseudomonadota</taxon>
        <taxon>Alphaproteobacteria</taxon>
        <taxon>Rhodobacterales</taxon>
        <taxon>Paracoccaceae</taxon>
        <taxon>Paracoccus</taxon>
    </lineage>
</organism>
<protein>
    <submittedName>
        <fullName evidence="5">MarR family transcriptional regulator</fullName>
    </submittedName>
</protein>
<dbReference type="AlphaFoldDB" id="A0A3M0LYP2"/>
<dbReference type="EMBL" id="QOKZ01000016">
    <property type="protein sequence ID" value="RMC30592.1"/>
    <property type="molecule type" value="Genomic_DNA"/>
</dbReference>
<dbReference type="Proteomes" id="UP000273516">
    <property type="component" value="Unassembled WGS sequence"/>
</dbReference>
<sequence length="142" mass="16223">MAVSYIVLANNQVTNRYIEREYDMPVHAWSALYAIVTYPGLRAKDIQHLFPRPQNTISRVVALLERRGLVHQIVSDQDGRAKSLLPTSAGITLLNEIKEKALERQDEMFGVLNDEERRTFLNLCRKIAAGQRLCHSEAMRTS</sequence>
<dbReference type="PRINTS" id="PR00598">
    <property type="entry name" value="HTHMARR"/>
</dbReference>
<dbReference type="InterPro" id="IPR036388">
    <property type="entry name" value="WH-like_DNA-bd_sf"/>
</dbReference>
<dbReference type="GO" id="GO:0003700">
    <property type="term" value="F:DNA-binding transcription factor activity"/>
    <property type="evidence" value="ECO:0007669"/>
    <property type="project" value="InterPro"/>
</dbReference>
<dbReference type="PROSITE" id="PS01117">
    <property type="entry name" value="HTH_MARR_1"/>
    <property type="match status" value="1"/>
</dbReference>
<dbReference type="InterPro" id="IPR023187">
    <property type="entry name" value="Tscrpt_reg_MarR-type_CS"/>
</dbReference>
<evidence type="ECO:0000256" key="1">
    <source>
        <dbReference type="ARBA" id="ARBA00023015"/>
    </source>
</evidence>
<name>A0A3M0LYP2_9RHOB</name>
<keyword evidence="6" id="KW-1185">Reference proteome</keyword>
<dbReference type="InterPro" id="IPR000835">
    <property type="entry name" value="HTH_MarR-typ"/>
</dbReference>
<keyword evidence="3" id="KW-0804">Transcription</keyword>
<feature type="domain" description="HTH marR-type" evidence="4">
    <location>
        <begin position="1"/>
        <end position="129"/>
    </location>
</feature>
<evidence type="ECO:0000313" key="5">
    <source>
        <dbReference type="EMBL" id="RMC30592.1"/>
    </source>
</evidence>
<evidence type="ECO:0000256" key="2">
    <source>
        <dbReference type="ARBA" id="ARBA00023125"/>
    </source>
</evidence>
<evidence type="ECO:0000313" key="6">
    <source>
        <dbReference type="Proteomes" id="UP000273516"/>
    </source>
</evidence>
<evidence type="ECO:0000256" key="3">
    <source>
        <dbReference type="ARBA" id="ARBA00023163"/>
    </source>
</evidence>
<comment type="caution">
    <text evidence="5">The sequence shown here is derived from an EMBL/GenBank/DDBJ whole genome shotgun (WGS) entry which is preliminary data.</text>
</comment>
<keyword evidence="2" id="KW-0238">DNA-binding</keyword>
<dbReference type="InterPro" id="IPR039422">
    <property type="entry name" value="MarR/SlyA-like"/>
</dbReference>
<dbReference type="GO" id="GO:0003677">
    <property type="term" value="F:DNA binding"/>
    <property type="evidence" value="ECO:0007669"/>
    <property type="project" value="UniProtKB-KW"/>
</dbReference>
<dbReference type="GO" id="GO:0006950">
    <property type="term" value="P:response to stress"/>
    <property type="evidence" value="ECO:0007669"/>
    <property type="project" value="TreeGrafter"/>
</dbReference>
<dbReference type="PROSITE" id="PS50995">
    <property type="entry name" value="HTH_MARR_2"/>
    <property type="match status" value="1"/>
</dbReference>
<evidence type="ECO:0000259" key="4">
    <source>
        <dbReference type="PROSITE" id="PS50995"/>
    </source>
</evidence>
<dbReference type="PANTHER" id="PTHR33164:SF43">
    <property type="entry name" value="HTH-TYPE TRANSCRIPTIONAL REPRESSOR YETL"/>
    <property type="match status" value="1"/>
</dbReference>
<proteinExistence type="predicted"/>
<dbReference type="Pfam" id="PF12802">
    <property type="entry name" value="MarR_2"/>
    <property type="match status" value="1"/>
</dbReference>
<gene>
    <name evidence="5" type="ORF">C9E81_21445</name>
</gene>
<accession>A0A3M0LYP2</accession>
<dbReference type="InterPro" id="IPR036390">
    <property type="entry name" value="WH_DNA-bd_sf"/>
</dbReference>
<dbReference type="SUPFAM" id="SSF46785">
    <property type="entry name" value="Winged helix' DNA-binding domain"/>
    <property type="match status" value="1"/>
</dbReference>
<dbReference type="OrthoDB" id="7840336at2"/>